<gene>
    <name evidence="2" type="ORF">DPMN_083585</name>
</gene>
<dbReference type="Proteomes" id="UP000828390">
    <property type="component" value="Unassembled WGS sequence"/>
</dbReference>
<feature type="region of interest" description="Disordered" evidence="1">
    <location>
        <begin position="1"/>
        <end position="24"/>
    </location>
</feature>
<organism evidence="2 3">
    <name type="scientific">Dreissena polymorpha</name>
    <name type="common">Zebra mussel</name>
    <name type="synonym">Mytilus polymorpha</name>
    <dbReference type="NCBI Taxonomy" id="45954"/>
    <lineage>
        <taxon>Eukaryota</taxon>
        <taxon>Metazoa</taxon>
        <taxon>Spiralia</taxon>
        <taxon>Lophotrochozoa</taxon>
        <taxon>Mollusca</taxon>
        <taxon>Bivalvia</taxon>
        <taxon>Autobranchia</taxon>
        <taxon>Heteroconchia</taxon>
        <taxon>Euheterodonta</taxon>
        <taxon>Imparidentia</taxon>
        <taxon>Neoheterodontei</taxon>
        <taxon>Myida</taxon>
        <taxon>Dreissenoidea</taxon>
        <taxon>Dreissenidae</taxon>
        <taxon>Dreissena</taxon>
    </lineage>
</organism>
<protein>
    <submittedName>
        <fullName evidence="2">Uncharacterized protein</fullName>
    </submittedName>
</protein>
<evidence type="ECO:0000313" key="2">
    <source>
        <dbReference type="EMBL" id="KAH3696122.1"/>
    </source>
</evidence>
<evidence type="ECO:0000313" key="3">
    <source>
        <dbReference type="Proteomes" id="UP000828390"/>
    </source>
</evidence>
<dbReference type="AlphaFoldDB" id="A0A9D3YCX9"/>
<keyword evidence="3" id="KW-1185">Reference proteome</keyword>
<feature type="compositionally biased region" description="Basic and acidic residues" evidence="1">
    <location>
        <begin position="1"/>
        <end position="11"/>
    </location>
</feature>
<evidence type="ECO:0000256" key="1">
    <source>
        <dbReference type="SAM" id="MobiDB-lite"/>
    </source>
</evidence>
<accession>A0A9D3YCX9</accession>
<comment type="caution">
    <text evidence="2">The sequence shown here is derived from an EMBL/GenBank/DDBJ whole genome shotgun (WGS) entry which is preliminary data.</text>
</comment>
<reference evidence="2" key="2">
    <citation type="submission" date="2020-11" db="EMBL/GenBank/DDBJ databases">
        <authorList>
            <person name="McCartney M.A."/>
            <person name="Auch B."/>
            <person name="Kono T."/>
            <person name="Mallez S."/>
            <person name="Becker A."/>
            <person name="Gohl D.M."/>
            <person name="Silverstein K.A.T."/>
            <person name="Koren S."/>
            <person name="Bechman K.B."/>
            <person name="Herman A."/>
            <person name="Abrahante J.E."/>
            <person name="Garbe J."/>
        </authorList>
    </citation>
    <scope>NUCLEOTIDE SEQUENCE</scope>
    <source>
        <strain evidence="2">Duluth1</strain>
        <tissue evidence="2">Whole animal</tissue>
    </source>
</reference>
<proteinExistence type="predicted"/>
<sequence>MGRLCRHEAKPVRPSTTKAGSPAEAHYIRPGAPCDNLAGPSSVRCGECGP</sequence>
<dbReference type="EMBL" id="JAIWYP010000016">
    <property type="protein sequence ID" value="KAH3696122.1"/>
    <property type="molecule type" value="Genomic_DNA"/>
</dbReference>
<name>A0A9D3YCX9_DREPO</name>
<reference evidence="2" key="1">
    <citation type="journal article" date="2019" name="bioRxiv">
        <title>The Genome of the Zebra Mussel, Dreissena polymorpha: A Resource for Invasive Species Research.</title>
        <authorList>
            <person name="McCartney M.A."/>
            <person name="Auch B."/>
            <person name="Kono T."/>
            <person name="Mallez S."/>
            <person name="Zhang Y."/>
            <person name="Obille A."/>
            <person name="Becker A."/>
            <person name="Abrahante J.E."/>
            <person name="Garbe J."/>
            <person name="Badalamenti J.P."/>
            <person name="Herman A."/>
            <person name="Mangelson H."/>
            <person name="Liachko I."/>
            <person name="Sullivan S."/>
            <person name="Sone E.D."/>
            <person name="Koren S."/>
            <person name="Silverstein K.A.T."/>
            <person name="Beckman K.B."/>
            <person name="Gohl D.M."/>
        </authorList>
    </citation>
    <scope>NUCLEOTIDE SEQUENCE</scope>
    <source>
        <strain evidence="2">Duluth1</strain>
        <tissue evidence="2">Whole animal</tissue>
    </source>
</reference>